<dbReference type="EMBL" id="CP054705">
    <property type="protein sequence ID" value="QQK77967.1"/>
    <property type="molecule type" value="Genomic_DNA"/>
</dbReference>
<dbReference type="Pfam" id="PF00460">
    <property type="entry name" value="Flg_bb_rod"/>
    <property type="match status" value="1"/>
</dbReference>
<name>A0A7T6Z784_9BACI</name>
<keyword evidence="6" id="KW-0969">Cilium</keyword>
<keyword evidence="7" id="KW-1185">Reference proteome</keyword>
<evidence type="ECO:0000256" key="1">
    <source>
        <dbReference type="ARBA" id="ARBA00009677"/>
    </source>
</evidence>
<comment type="subcellular location">
    <subcellularLocation>
        <location evidence="2">Bacterial flagellum basal body</location>
    </subcellularLocation>
</comment>
<dbReference type="InterPro" id="IPR010930">
    <property type="entry name" value="Flg_bb/hook_C_dom"/>
</dbReference>
<dbReference type="GO" id="GO:0071978">
    <property type="term" value="P:bacterial-type flagellum-dependent swarming motility"/>
    <property type="evidence" value="ECO:0007669"/>
    <property type="project" value="TreeGrafter"/>
</dbReference>
<dbReference type="InterPro" id="IPR020013">
    <property type="entry name" value="Flagellar_FlgE/F/G"/>
</dbReference>
<feature type="domain" description="Flagellar basal-body/hook protein C-terminal" evidence="4">
    <location>
        <begin position="224"/>
        <end position="268"/>
    </location>
</feature>
<dbReference type="PANTHER" id="PTHR30435:SF19">
    <property type="entry name" value="FLAGELLAR BASAL-BODY ROD PROTEIN FLGG"/>
    <property type="match status" value="1"/>
</dbReference>
<reference evidence="6 7" key="1">
    <citation type="submission" date="2020-06" db="EMBL/GenBank/DDBJ databases">
        <title>Genomic analysis of Salicibibacter sp. NKC5-3.</title>
        <authorList>
            <person name="Oh Y.J."/>
        </authorList>
    </citation>
    <scope>NUCLEOTIDE SEQUENCE [LARGE SCALE GENOMIC DNA]</scope>
    <source>
        <strain evidence="6 7">NKC5-3</strain>
    </source>
</reference>
<keyword evidence="2" id="KW-0975">Bacterial flagellum</keyword>
<feature type="domain" description="Flagellar basal body rod protein N-terminal" evidence="3">
    <location>
        <begin position="6"/>
        <end position="35"/>
    </location>
</feature>
<dbReference type="Pfam" id="PF22692">
    <property type="entry name" value="LlgE_F_G_D1"/>
    <property type="match status" value="1"/>
</dbReference>
<dbReference type="Pfam" id="PF06429">
    <property type="entry name" value="Flg_bbr_C"/>
    <property type="match status" value="1"/>
</dbReference>
<evidence type="ECO:0000259" key="3">
    <source>
        <dbReference type="Pfam" id="PF00460"/>
    </source>
</evidence>
<comment type="similarity">
    <text evidence="1 2">Belongs to the flagella basal body rod proteins family.</text>
</comment>
<evidence type="ECO:0000259" key="5">
    <source>
        <dbReference type="Pfam" id="PF22692"/>
    </source>
</evidence>
<dbReference type="GO" id="GO:0009425">
    <property type="term" value="C:bacterial-type flagellum basal body"/>
    <property type="evidence" value="ECO:0007669"/>
    <property type="project" value="UniProtKB-SubCell"/>
</dbReference>
<dbReference type="NCBIfam" id="TIGR03506">
    <property type="entry name" value="FlgEFG_subfam"/>
    <property type="match status" value="1"/>
</dbReference>
<evidence type="ECO:0000259" key="4">
    <source>
        <dbReference type="Pfam" id="PF06429"/>
    </source>
</evidence>
<evidence type="ECO:0000313" key="6">
    <source>
        <dbReference type="EMBL" id="QQK77967.1"/>
    </source>
</evidence>
<dbReference type="PANTHER" id="PTHR30435">
    <property type="entry name" value="FLAGELLAR PROTEIN"/>
    <property type="match status" value="1"/>
</dbReference>
<protein>
    <submittedName>
        <fullName evidence="6">Flagellar hook-basal body protein</fullName>
    </submittedName>
</protein>
<keyword evidence="6" id="KW-0966">Cell projection</keyword>
<sequence length="274" mass="29586">MIRGFYQAASGMIAEQRQTEMLGDNLANMHTPGHKGDHGPTRTFPNMLIQAMNNGDAGTNGIIGDIPTGVYMQERAPDVRQGDLRETGAGTDVALLQGALEPEAETGEPGMLLFAVQDEDGNVQYTRNGNFAVDGQGFLTTGEGHYILGTDSEPLDVGNEWFTLESDGEITADSGEYVGQMEVAYAPDPVQLAKTGAGLLQYEGEDPEGLPSAVGDDAYPYELQQQFLERSNVDVGQTMTDMTQAYRQFEANQSVLQAYDQNMQRTVNDIGSIG</sequence>
<accession>A0A7T6Z784</accession>
<dbReference type="KEGG" id="scia:HUG15_21880"/>
<keyword evidence="6" id="KW-0282">Flagellum</keyword>
<dbReference type="RefSeq" id="WP_200125813.1">
    <property type="nucleotide sequence ID" value="NZ_CP054705.1"/>
</dbReference>
<dbReference type="InterPro" id="IPR053967">
    <property type="entry name" value="LlgE_F_G-like_D1"/>
</dbReference>
<dbReference type="InterPro" id="IPR001444">
    <property type="entry name" value="Flag_bb_rod_N"/>
</dbReference>
<dbReference type="Proteomes" id="UP000595823">
    <property type="component" value="Chromosome"/>
</dbReference>
<dbReference type="AlphaFoldDB" id="A0A7T6Z784"/>
<dbReference type="InterPro" id="IPR037925">
    <property type="entry name" value="FlgE/F/G-like"/>
</dbReference>
<dbReference type="SUPFAM" id="SSF117143">
    <property type="entry name" value="Flagellar hook protein flgE"/>
    <property type="match status" value="1"/>
</dbReference>
<gene>
    <name evidence="6" type="ORF">HUG15_21880</name>
</gene>
<proteinExistence type="inferred from homology"/>
<feature type="domain" description="Flagellar hook protein FlgE/F/G-like D1" evidence="5">
    <location>
        <begin position="114"/>
        <end position="171"/>
    </location>
</feature>
<organism evidence="6 7">
    <name type="scientific">Salicibibacter cibarius</name>
    <dbReference type="NCBI Taxonomy" id="2743000"/>
    <lineage>
        <taxon>Bacteria</taxon>
        <taxon>Bacillati</taxon>
        <taxon>Bacillota</taxon>
        <taxon>Bacilli</taxon>
        <taxon>Bacillales</taxon>
        <taxon>Bacillaceae</taxon>
        <taxon>Salicibibacter</taxon>
    </lineage>
</organism>
<evidence type="ECO:0000313" key="7">
    <source>
        <dbReference type="Proteomes" id="UP000595823"/>
    </source>
</evidence>
<evidence type="ECO:0000256" key="2">
    <source>
        <dbReference type="RuleBase" id="RU362116"/>
    </source>
</evidence>